<evidence type="ECO:0000313" key="8">
    <source>
        <dbReference type="RefSeq" id="XP_030758609.1"/>
    </source>
</evidence>
<keyword evidence="3 5" id="KW-0690">Ribosome biogenesis</keyword>
<evidence type="ECO:0000256" key="6">
    <source>
        <dbReference type="SAM" id="MobiDB-lite"/>
    </source>
</evidence>
<dbReference type="GO" id="GO:0005730">
    <property type="term" value="C:nucleolus"/>
    <property type="evidence" value="ECO:0007669"/>
    <property type="project" value="TreeGrafter"/>
</dbReference>
<dbReference type="GO" id="GO:0000447">
    <property type="term" value="P:endonucleolytic cleavage in ITS1 to separate SSU-rRNA from 5.8S rRNA and LSU-rRNA from tricistronic rRNA transcript (SSU-rRNA, 5.8S rRNA, LSU-rRNA)"/>
    <property type="evidence" value="ECO:0007669"/>
    <property type="project" value="TreeGrafter"/>
</dbReference>
<dbReference type="FunCoup" id="A0A6J2Y6C1">
    <property type="interactions" value="1385"/>
</dbReference>
<evidence type="ECO:0000256" key="3">
    <source>
        <dbReference type="ARBA" id="ARBA00022517"/>
    </source>
</evidence>
<accession>A0A6J2Y6C1</accession>
<dbReference type="Proteomes" id="UP000504635">
    <property type="component" value="Unplaced"/>
</dbReference>
<evidence type="ECO:0000256" key="1">
    <source>
        <dbReference type="ARBA" id="ARBA00004123"/>
    </source>
</evidence>
<dbReference type="PANTHER" id="PTHR17602:SF4">
    <property type="entry name" value="RIBOSOME BIOGENESIS REGULATORY PROTEIN HOMOLOG"/>
    <property type="match status" value="1"/>
</dbReference>
<reference evidence="8" key="1">
    <citation type="submission" date="2025-08" db="UniProtKB">
        <authorList>
            <consortium name="RefSeq"/>
        </authorList>
    </citation>
    <scope>IDENTIFICATION</scope>
    <source>
        <tissue evidence="8">Gonads</tissue>
    </source>
</reference>
<dbReference type="InterPro" id="IPR007023">
    <property type="entry name" value="Ribosom_reg"/>
</dbReference>
<dbReference type="OrthoDB" id="28455at2759"/>
<dbReference type="InParanoid" id="A0A6J2Y6C1"/>
<protein>
    <recommendedName>
        <fullName evidence="5">Ribosome biogenesis regulatory protein</fullName>
    </recommendedName>
</protein>
<keyword evidence="7" id="KW-1185">Reference proteome</keyword>
<evidence type="ECO:0000256" key="4">
    <source>
        <dbReference type="ARBA" id="ARBA00023242"/>
    </source>
</evidence>
<comment type="function">
    <text evidence="5">Involved in ribosomal large subunit assembly.</text>
</comment>
<dbReference type="RefSeq" id="XP_030758609.1">
    <property type="nucleotide sequence ID" value="XM_030902749.1"/>
</dbReference>
<dbReference type="GeneID" id="115884248"/>
<evidence type="ECO:0000256" key="5">
    <source>
        <dbReference type="RuleBase" id="RU364132"/>
    </source>
</evidence>
<comment type="subcellular location">
    <subcellularLocation>
        <location evidence="1 5">Nucleus</location>
    </subcellularLocation>
</comment>
<gene>
    <name evidence="8" type="primary">LOC115884248</name>
</gene>
<feature type="region of interest" description="Disordered" evidence="6">
    <location>
        <begin position="288"/>
        <end position="346"/>
    </location>
</feature>
<dbReference type="GO" id="GO:0042273">
    <property type="term" value="P:ribosomal large subunit biogenesis"/>
    <property type="evidence" value="ECO:0007669"/>
    <property type="project" value="TreeGrafter"/>
</dbReference>
<dbReference type="AlphaFoldDB" id="A0A6J2Y6C1"/>
<name>A0A6J2Y6C1_SITOR</name>
<comment type="similarity">
    <text evidence="2 5">Belongs to the RRS1 family.</text>
</comment>
<dbReference type="GO" id="GO:0030687">
    <property type="term" value="C:preribosome, large subunit precursor"/>
    <property type="evidence" value="ECO:0007669"/>
    <property type="project" value="TreeGrafter"/>
</dbReference>
<feature type="region of interest" description="Disordered" evidence="6">
    <location>
        <begin position="233"/>
        <end position="273"/>
    </location>
</feature>
<proteinExistence type="inferred from homology"/>
<organism evidence="7 8">
    <name type="scientific">Sitophilus oryzae</name>
    <name type="common">Rice weevil</name>
    <name type="synonym">Curculio oryzae</name>
    <dbReference type="NCBI Taxonomy" id="7048"/>
    <lineage>
        <taxon>Eukaryota</taxon>
        <taxon>Metazoa</taxon>
        <taxon>Ecdysozoa</taxon>
        <taxon>Arthropoda</taxon>
        <taxon>Hexapoda</taxon>
        <taxon>Insecta</taxon>
        <taxon>Pterygota</taxon>
        <taxon>Neoptera</taxon>
        <taxon>Endopterygota</taxon>
        <taxon>Coleoptera</taxon>
        <taxon>Polyphaga</taxon>
        <taxon>Cucujiformia</taxon>
        <taxon>Curculionidae</taxon>
        <taxon>Dryophthorinae</taxon>
        <taxon>Sitophilus</taxon>
    </lineage>
</organism>
<dbReference type="PANTHER" id="PTHR17602">
    <property type="entry name" value="RIBOSOME BIOGENESIS REGULATORY PROTEIN"/>
    <property type="match status" value="1"/>
</dbReference>
<evidence type="ECO:0000313" key="7">
    <source>
        <dbReference type="Proteomes" id="UP000504635"/>
    </source>
</evidence>
<dbReference type="Pfam" id="PF04939">
    <property type="entry name" value="RRS1"/>
    <property type="match status" value="1"/>
</dbReference>
<feature type="compositionally biased region" description="Basic residues" evidence="6">
    <location>
        <begin position="334"/>
        <end position="346"/>
    </location>
</feature>
<sequence length="346" mass="38973">MDVVSQILEKSAQEAEKYKPITVEKHLELEIDLGTLLAVDTNEFDTNLLKRNADDYFLKLTRDNTQLLINQLWELPTEKVDEAIMVRLPTPKTLLPRMKPVPRPRPLTKWQKFANEKGIQKKKKSKLSWDEQLQKWIPMYGFKRAKADSTKNWVLEVPQNVDPYEDQFAKKTVAKSENVAKNELQRLRNIAKAKKVKVPRAGVTNPEVSSAKDLQAAVTVAKASTASLGKFQDNLPKEKKAKGVAPITPGVSRKRKLPPASGEHEKKENLNIVDSILNKRPKLDIEKAISKQIQHTSENSSSSSKGIGQRLQSREKQNRSKLAKKPKSGNGIRKGGKKGAGGRKRR</sequence>
<evidence type="ECO:0000256" key="2">
    <source>
        <dbReference type="ARBA" id="ARBA00010077"/>
    </source>
</evidence>
<dbReference type="KEGG" id="soy:115884248"/>
<keyword evidence="4 5" id="KW-0539">Nucleus</keyword>